<dbReference type="PANTHER" id="PTHR43685:SF5">
    <property type="entry name" value="GLYCOSYLTRANSFERASE EPSE-RELATED"/>
    <property type="match status" value="1"/>
</dbReference>
<keyword evidence="3 6" id="KW-0808">Transferase</keyword>
<dbReference type="EC" id="2.4.-.-" evidence="6"/>
<keyword evidence="4" id="KW-1133">Transmembrane helix</keyword>
<dbReference type="PANTHER" id="PTHR43685">
    <property type="entry name" value="GLYCOSYLTRANSFERASE"/>
    <property type="match status" value="1"/>
</dbReference>
<feature type="domain" description="Glycosyltransferase 2-like" evidence="5">
    <location>
        <begin position="26"/>
        <end position="164"/>
    </location>
</feature>
<evidence type="ECO:0000256" key="2">
    <source>
        <dbReference type="ARBA" id="ARBA00022676"/>
    </source>
</evidence>
<comment type="similarity">
    <text evidence="1">Belongs to the glycosyltransferase 2 family.</text>
</comment>
<keyword evidence="4" id="KW-0472">Membrane</keyword>
<reference evidence="6 7" key="1">
    <citation type="submission" date="2007-03" db="EMBL/GenBank/DDBJ databases">
        <authorList>
            <person name="Fulton L."/>
            <person name="Clifton S."/>
            <person name="Fulton B."/>
            <person name="Xu J."/>
            <person name="Minx P."/>
            <person name="Pepin K.H."/>
            <person name="Johnson M."/>
            <person name="Thiruvilangam P."/>
            <person name="Bhonagiri V."/>
            <person name="Nash W.E."/>
            <person name="Mardis E.R."/>
            <person name="Wilson R.K."/>
        </authorList>
    </citation>
    <scope>NUCLEOTIDE SEQUENCE [LARGE SCALE GENOMIC DNA]</scope>
    <source>
        <strain evidence="7">ATCC 8483 / DSM 1896 / JCM 5824 / BCRC 10623 / CCUG 4943 / NCTC 11153</strain>
    </source>
</reference>
<evidence type="ECO:0000259" key="5">
    <source>
        <dbReference type="Pfam" id="PF00535"/>
    </source>
</evidence>
<dbReference type="InterPro" id="IPR029044">
    <property type="entry name" value="Nucleotide-diphossugar_trans"/>
</dbReference>
<evidence type="ECO:0000256" key="1">
    <source>
        <dbReference type="ARBA" id="ARBA00006739"/>
    </source>
</evidence>
<keyword evidence="4" id="KW-0812">Transmembrane</keyword>
<dbReference type="GO" id="GO:0016757">
    <property type="term" value="F:glycosyltransferase activity"/>
    <property type="evidence" value="ECO:0007669"/>
    <property type="project" value="UniProtKB-KW"/>
</dbReference>
<gene>
    <name evidence="6" type="ORF">BACOVA_02219</name>
</gene>
<sequence length="273" mass="31777">MEKFSVLMSVYCKEKPEYFDLSLGSNLIKQTLRPNEFVLVCDGELTPELEAVIDKYQKLCLDVLKVYRKENGGLGRALNFGLPKCSYSLVARADSDDICAPDRFEKQVRYFEEHPEVGIISSYIDEFNEDWKKPTHLKTLPLTHDELYEMAKFRNPLNHMSIMMRKDDVLRIGSYRHIPYIEDYELWVRAMINGIRIGNIGEVLVHARIGNGMVQRRGTKKYIKSWHLMNKDMIKAGMIGYATYARNMISIIAFVFMPVRLKGFLYKKVLRKG</sequence>
<dbReference type="Proteomes" id="UP000005475">
    <property type="component" value="Unassembled WGS sequence"/>
</dbReference>
<dbReference type="RefSeq" id="WP_004295552.1">
    <property type="nucleotide sequence ID" value="NZ_DS264553.1"/>
</dbReference>
<evidence type="ECO:0000313" key="7">
    <source>
        <dbReference type="Proteomes" id="UP000005475"/>
    </source>
</evidence>
<dbReference type="AlphaFoldDB" id="A0AAN3A8J1"/>
<name>A0AAN3A8J1_BACO1</name>
<protein>
    <submittedName>
        <fullName evidence="6">Glycosyltransferase, group 2 family protein</fullName>
        <ecNumber evidence="6">2.4.-.-</ecNumber>
    </submittedName>
</protein>
<evidence type="ECO:0000313" key="6">
    <source>
        <dbReference type="EMBL" id="EDO11725.1"/>
    </source>
</evidence>
<dbReference type="Gene3D" id="3.90.550.10">
    <property type="entry name" value="Spore Coat Polysaccharide Biosynthesis Protein SpsA, Chain A"/>
    <property type="match status" value="1"/>
</dbReference>
<reference evidence="7" key="2">
    <citation type="submission" date="2007-04" db="EMBL/GenBank/DDBJ databases">
        <title>Draft genome sequence of Bacteroides ovatus (ATCC 8483).</title>
        <authorList>
            <person name="Sudarsanam P."/>
            <person name="Ley R."/>
            <person name="Guruge J."/>
            <person name="Turnbaugh P.J."/>
            <person name="Mahowald M."/>
            <person name="Liep D."/>
            <person name="Gordon J."/>
        </authorList>
    </citation>
    <scope>NUCLEOTIDE SEQUENCE [LARGE SCALE GENOMIC DNA]</scope>
    <source>
        <strain evidence="7">ATCC 8483 / DSM 1896 / JCM 5824 / BCRC 10623 / CCUG 4943 / NCTC 11153</strain>
    </source>
</reference>
<feature type="transmembrane region" description="Helical" evidence="4">
    <location>
        <begin position="238"/>
        <end position="259"/>
    </location>
</feature>
<dbReference type="InterPro" id="IPR001173">
    <property type="entry name" value="Glyco_trans_2-like"/>
</dbReference>
<accession>A0AAN3A8J1</accession>
<evidence type="ECO:0000256" key="3">
    <source>
        <dbReference type="ARBA" id="ARBA00022679"/>
    </source>
</evidence>
<comment type="caution">
    <text evidence="6">The sequence shown here is derived from an EMBL/GenBank/DDBJ whole genome shotgun (WGS) entry which is preliminary data.</text>
</comment>
<dbReference type="SUPFAM" id="SSF53448">
    <property type="entry name" value="Nucleotide-diphospho-sugar transferases"/>
    <property type="match status" value="1"/>
</dbReference>
<keyword evidence="2 6" id="KW-0328">Glycosyltransferase</keyword>
<organism evidence="6 7">
    <name type="scientific">Bacteroides ovatus (strain ATCC 8483 / DSM 1896 / JCM 5824 / BCRC 10623 / CCUG 4943 / NCTC 11153)</name>
    <dbReference type="NCBI Taxonomy" id="411476"/>
    <lineage>
        <taxon>Bacteria</taxon>
        <taxon>Pseudomonadati</taxon>
        <taxon>Bacteroidota</taxon>
        <taxon>Bacteroidia</taxon>
        <taxon>Bacteroidales</taxon>
        <taxon>Bacteroidaceae</taxon>
        <taxon>Bacteroides</taxon>
    </lineage>
</organism>
<proteinExistence type="inferred from homology"/>
<dbReference type="Pfam" id="PF00535">
    <property type="entry name" value="Glycos_transf_2"/>
    <property type="match status" value="1"/>
</dbReference>
<evidence type="ECO:0000256" key="4">
    <source>
        <dbReference type="SAM" id="Phobius"/>
    </source>
</evidence>
<dbReference type="GeneID" id="29452831"/>
<dbReference type="EMBL" id="AAXF02000048">
    <property type="protein sequence ID" value="EDO11725.1"/>
    <property type="molecule type" value="Genomic_DNA"/>
</dbReference>
<dbReference type="InterPro" id="IPR050834">
    <property type="entry name" value="Glycosyltransf_2"/>
</dbReference>